<dbReference type="EMBL" id="CAJNOJ010000032">
    <property type="protein sequence ID" value="CAF0895995.1"/>
    <property type="molecule type" value="Genomic_DNA"/>
</dbReference>
<evidence type="ECO:0000256" key="4">
    <source>
        <dbReference type="ARBA" id="ARBA00022889"/>
    </source>
</evidence>
<dbReference type="Pfam" id="PF00028">
    <property type="entry name" value="Cadherin"/>
    <property type="match status" value="4"/>
</dbReference>
<evidence type="ECO:0000256" key="7">
    <source>
        <dbReference type="PROSITE-ProRule" id="PRU00043"/>
    </source>
</evidence>
<dbReference type="SMART" id="SM00112">
    <property type="entry name" value="CA"/>
    <property type="match status" value="4"/>
</dbReference>
<evidence type="ECO:0000313" key="12">
    <source>
        <dbReference type="Proteomes" id="UP000663852"/>
    </source>
</evidence>
<keyword evidence="5 9" id="KW-1133">Transmembrane helix</keyword>
<proteinExistence type="predicted"/>
<dbReference type="GO" id="GO:0005509">
    <property type="term" value="F:calcium ion binding"/>
    <property type="evidence" value="ECO:0007669"/>
    <property type="project" value="UniProtKB-UniRule"/>
</dbReference>
<name>A0A813Z7S0_ADIRI</name>
<keyword evidence="3 7" id="KW-0106">Calcium</keyword>
<dbReference type="Gene3D" id="2.60.40.60">
    <property type="entry name" value="Cadherins"/>
    <property type="match status" value="6"/>
</dbReference>
<dbReference type="AlphaFoldDB" id="A0A813Z7S0"/>
<accession>A0A813Z7S0</accession>
<feature type="domain" description="Cadherin" evidence="10">
    <location>
        <begin position="128"/>
        <end position="229"/>
    </location>
</feature>
<feature type="domain" description="Cadherin" evidence="10">
    <location>
        <begin position="41"/>
        <end position="132"/>
    </location>
</feature>
<evidence type="ECO:0000256" key="3">
    <source>
        <dbReference type="ARBA" id="ARBA00022837"/>
    </source>
</evidence>
<evidence type="ECO:0000256" key="6">
    <source>
        <dbReference type="ARBA" id="ARBA00023180"/>
    </source>
</evidence>
<feature type="domain" description="Cadherin" evidence="10">
    <location>
        <begin position="233"/>
        <end position="342"/>
    </location>
</feature>
<dbReference type="Proteomes" id="UP000663852">
    <property type="component" value="Unassembled WGS sequence"/>
</dbReference>
<dbReference type="FunFam" id="2.60.40.60:FF:000002">
    <property type="entry name" value="Protocadherin alpha 2"/>
    <property type="match status" value="1"/>
</dbReference>
<evidence type="ECO:0000313" key="11">
    <source>
        <dbReference type="EMBL" id="CAF0895995.1"/>
    </source>
</evidence>
<evidence type="ECO:0000256" key="5">
    <source>
        <dbReference type="ARBA" id="ARBA00022989"/>
    </source>
</evidence>
<evidence type="ECO:0000259" key="10">
    <source>
        <dbReference type="PROSITE" id="PS50268"/>
    </source>
</evidence>
<dbReference type="GO" id="GO:0005886">
    <property type="term" value="C:plasma membrane"/>
    <property type="evidence" value="ECO:0007669"/>
    <property type="project" value="TreeGrafter"/>
</dbReference>
<dbReference type="CDD" id="cd11304">
    <property type="entry name" value="Cadherin_repeat"/>
    <property type="match status" value="5"/>
</dbReference>
<organism evidence="11 12">
    <name type="scientific">Adineta ricciae</name>
    <name type="common">Rotifer</name>
    <dbReference type="NCBI Taxonomy" id="249248"/>
    <lineage>
        <taxon>Eukaryota</taxon>
        <taxon>Metazoa</taxon>
        <taxon>Spiralia</taxon>
        <taxon>Gnathifera</taxon>
        <taxon>Rotifera</taxon>
        <taxon>Eurotatoria</taxon>
        <taxon>Bdelloidea</taxon>
        <taxon>Adinetida</taxon>
        <taxon>Adinetidae</taxon>
        <taxon>Adineta</taxon>
    </lineage>
</organism>
<dbReference type="InterPro" id="IPR050174">
    <property type="entry name" value="Protocadherin/Cadherin-CA"/>
</dbReference>
<feature type="transmembrane region" description="Helical" evidence="9">
    <location>
        <begin position="742"/>
        <end position="764"/>
    </location>
</feature>
<evidence type="ECO:0000256" key="9">
    <source>
        <dbReference type="SAM" id="Phobius"/>
    </source>
</evidence>
<dbReference type="OrthoDB" id="6252479at2759"/>
<dbReference type="PANTHER" id="PTHR24028">
    <property type="entry name" value="CADHERIN-87A"/>
    <property type="match status" value="1"/>
</dbReference>
<dbReference type="PRINTS" id="PR00205">
    <property type="entry name" value="CADHERIN"/>
</dbReference>
<feature type="region of interest" description="Disordered" evidence="8">
    <location>
        <begin position="806"/>
        <end position="826"/>
    </location>
</feature>
<comment type="caution">
    <text evidence="11">The sequence shown here is derived from an EMBL/GenBank/DDBJ whole genome shotgun (WGS) entry which is preliminary data.</text>
</comment>
<dbReference type="PROSITE" id="PS50268">
    <property type="entry name" value="CADHERIN_2"/>
    <property type="match status" value="5"/>
</dbReference>
<keyword evidence="9" id="KW-0472">Membrane</keyword>
<dbReference type="InterPro" id="IPR015919">
    <property type="entry name" value="Cadherin-like_sf"/>
</dbReference>
<dbReference type="GO" id="GO:0007156">
    <property type="term" value="P:homophilic cell adhesion via plasma membrane adhesion molecules"/>
    <property type="evidence" value="ECO:0007669"/>
    <property type="project" value="InterPro"/>
</dbReference>
<dbReference type="InterPro" id="IPR002126">
    <property type="entry name" value="Cadherin-like_dom"/>
</dbReference>
<sequence length="841" mass="96663">MQNLTKRSFDSTIIYARYIRLPTVNSSEFAPIGTPITQFLDVLPASNWEFTFLTQTLIKSYFLLDNLKGTITIKRRLDRESLCQLNLCSCLAECLIKLEINAISNTSTHILSLPLSIIDENDNHCYFSNEIFYINLNENIRINTRIILPVAYDPDLPPNNIHSYEFLNNNHSEFQLENHLPPTMIVTKQLDRELHDEYQFILCANEQTRPCCTKIIAKITDVNDNTPKFEHEEQSPWRINVSESTPINTQIVQIKAVDPDEGPNGEIRYSFSKWTLADRTISEIFQLNPETGSILLLKELDYEKRTNYQLQIQAKDMGSNALSSYTTLFIQIIDENDCTPEIFIFSPPEIEVLGNSSINIMENIPVNTSILYLTVSDCDSGENGRVTVELISSYAFIRLQQINNNTYMFSTNTLFDREEKSSYSFSVITYDHGQPSHSFVNTFRLDLMDINDCSPYFDPLTNYTFVIDENNQENFVLKTIQAFDLDENDRISFKLGFSSENEENLFRLNDQNQLVIIKILDYEVQSSYHFNLTAEDLVGHRTTIPIDIYLNDVNDNPVRFPTNFTQIAISYHEPPGTFLGHVQAIDKDQNSQIAYNLRPKSMANVIELRPNGSFYTKRKFNRYESYQFDILANDSLYSDAIRIEMLIDDRPVLKTPSPYCFPWQKSNPIRIQLEASTNVSFSIQNSSSSDVILLPNGILLVKPWIRNYSMDIHLRTTNSSTIVKNFLLQIQPECQTNERNRVHLVILILCIIIIVITVTTYRCLQRRRLLEKKINLTPSSFSSSLNDTLFFSSSSPQFTAMTIVSSNSSSTHQQTNPSSSLSSSTSSTYIKMSRSFEEEMI</sequence>
<protein>
    <recommendedName>
        <fullName evidence="10">Cadherin domain-containing protein</fullName>
    </recommendedName>
</protein>
<dbReference type="SUPFAM" id="SSF49313">
    <property type="entry name" value="Cadherin-like"/>
    <property type="match status" value="5"/>
</dbReference>
<evidence type="ECO:0000256" key="1">
    <source>
        <dbReference type="ARBA" id="ARBA00004167"/>
    </source>
</evidence>
<gene>
    <name evidence="11" type="ORF">EDS130_LOCUS9529</name>
</gene>
<keyword evidence="4" id="KW-0130">Cell adhesion</keyword>
<evidence type="ECO:0000256" key="8">
    <source>
        <dbReference type="SAM" id="MobiDB-lite"/>
    </source>
</evidence>
<comment type="subcellular location">
    <subcellularLocation>
        <location evidence="1">Membrane</location>
        <topology evidence="1">Single-pass membrane protein</topology>
    </subcellularLocation>
</comment>
<evidence type="ECO:0000256" key="2">
    <source>
        <dbReference type="ARBA" id="ARBA00022692"/>
    </source>
</evidence>
<keyword evidence="6" id="KW-0325">Glycoprotein</keyword>
<keyword evidence="2 9" id="KW-0812">Transmembrane</keyword>
<feature type="domain" description="Cadherin" evidence="10">
    <location>
        <begin position="459"/>
        <end position="563"/>
    </location>
</feature>
<reference evidence="11" key="1">
    <citation type="submission" date="2021-02" db="EMBL/GenBank/DDBJ databases">
        <authorList>
            <person name="Nowell W R."/>
        </authorList>
    </citation>
    <scope>NUCLEOTIDE SEQUENCE</scope>
</reference>
<feature type="domain" description="Cadherin" evidence="10">
    <location>
        <begin position="358"/>
        <end position="457"/>
    </location>
</feature>
<dbReference type="PANTHER" id="PTHR24028:SF146">
    <property type="entry name" value="CADHERIN 96CB, ISOFORM D-RELATED"/>
    <property type="match status" value="1"/>
</dbReference>